<accession>A0A558R1H2</accession>
<evidence type="ECO:0000313" key="2">
    <source>
        <dbReference type="Proteomes" id="UP000318681"/>
    </source>
</evidence>
<name>A0A558R1H2_9SPHN</name>
<proteinExistence type="predicted"/>
<protein>
    <recommendedName>
        <fullName evidence="3">Flagellar assembly protein FliH/Type III secretion system HrpE domain-containing protein</fullName>
    </recommendedName>
</protein>
<evidence type="ECO:0008006" key="3">
    <source>
        <dbReference type="Google" id="ProtNLM"/>
    </source>
</evidence>
<organism evidence="1 2">
    <name type="scientific">Alterirhizorhabdus solaris</name>
    <dbReference type="NCBI Taxonomy" id="2529389"/>
    <lineage>
        <taxon>Bacteria</taxon>
        <taxon>Pseudomonadati</taxon>
        <taxon>Pseudomonadota</taxon>
        <taxon>Alphaproteobacteria</taxon>
        <taxon>Sphingomonadales</taxon>
        <taxon>Rhizorhabdaceae</taxon>
        <taxon>Alterirhizorhabdus</taxon>
    </lineage>
</organism>
<dbReference type="OrthoDB" id="7449114at2"/>
<evidence type="ECO:0000313" key="1">
    <source>
        <dbReference type="EMBL" id="TVV73192.1"/>
    </source>
</evidence>
<dbReference type="EMBL" id="VNIM01000051">
    <property type="protein sequence ID" value="TVV73192.1"/>
    <property type="molecule type" value="Genomic_DNA"/>
</dbReference>
<dbReference type="AlphaFoldDB" id="A0A558R1H2"/>
<dbReference type="Proteomes" id="UP000318681">
    <property type="component" value="Unassembled WGS sequence"/>
</dbReference>
<reference evidence="1 2" key="1">
    <citation type="submission" date="2019-07" db="EMBL/GenBank/DDBJ databases">
        <title>Sphingomonas solaris sp. nov., isolated from a solar panel from Boston, Massachusetts.</title>
        <authorList>
            <person name="Tanner K."/>
            <person name="Pascual J."/>
            <person name="Mancuso C."/>
            <person name="Pereto J."/>
            <person name="Khalil A."/>
            <person name="Vilanova C."/>
        </authorList>
    </citation>
    <scope>NUCLEOTIDE SEQUENCE [LARGE SCALE GENOMIC DNA]</scope>
    <source>
        <strain evidence="1 2">R4DWN</strain>
    </source>
</reference>
<comment type="caution">
    <text evidence="1">The sequence shown here is derived from an EMBL/GenBank/DDBJ whole genome shotgun (WGS) entry which is preliminary data.</text>
</comment>
<keyword evidence="2" id="KW-1185">Reference proteome</keyword>
<sequence>MWTHASAAAASRICAFSHRAEATPFTPWSAALPVAPDEAEDDFEEPAAVIDPAQIEAEAFTQGFEEGRRVAALEMAGERAELARLVEALGVLQPEEPHALGELLAETVDRLVRQIVGEVSIDGTILADRAHAAAALIAEESAPSRMRLHPDDHARLGNARIGVEMIADPALAPGTVLLESGEGWIEDGPDVGLEKLRAALDRLGLPR</sequence>
<gene>
    <name evidence="1" type="ORF">FOY91_12830</name>
</gene>